<keyword evidence="2 4" id="KW-0647">Proteasome</keyword>
<dbReference type="Proteomes" id="UP000663832">
    <property type="component" value="Unassembled WGS sequence"/>
</dbReference>
<evidence type="ECO:0000313" key="5">
    <source>
        <dbReference type="EMBL" id="CAF0833589.1"/>
    </source>
</evidence>
<evidence type="ECO:0000256" key="3">
    <source>
        <dbReference type="ARBA" id="ARBA00023242"/>
    </source>
</evidence>
<dbReference type="InterPro" id="IPR029055">
    <property type="entry name" value="Ntn_hydrolases_N"/>
</dbReference>
<dbReference type="Gene3D" id="3.60.20.10">
    <property type="entry name" value="Glutamine Phosphoribosylpyrophosphate, subunit 1, domain 1"/>
    <property type="match status" value="1"/>
</dbReference>
<proteinExistence type="inferred from homology"/>
<dbReference type="GO" id="GO:0051603">
    <property type="term" value="P:proteolysis involved in protein catabolic process"/>
    <property type="evidence" value="ECO:0007669"/>
    <property type="project" value="InterPro"/>
</dbReference>
<name>A0A813V6F5_9BILA</name>
<comment type="subcellular location">
    <subcellularLocation>
        <location evidence="4">Cytoplasm</location>
    </subcellularLocation>
    <subcellularLocation>
        <location evidence="4">Nucleus</location>
    </subcellularLocation>
</comment>
<dbReference type="InterPro" id="IPR023333">
    <property type="entry name" value="Proteasome_suB-type"/>
</dbReference>
<keyword evidence="1 4" id="KW-0963">Cytoplasm</keyword>
<comment type="similarity">
    <text evidence="4">Belongs to the peptidase T1B family.</text>
</comment>
<evidence type="ECO:0000256" key="2">
    <source>
        <dbReference type="ARBA" id="ARBA00022942"/>
    </source>
</evidence>
<evidence type="ECO:0000256" key="1">
    <source>
        <dbReference type="ARBA" id="ARBA00022490"/>
    </source>
</evidence>
<dbReference type="SUPFAM" id="SSF56235">
    <property type="entry name" value="N-terminal nucleophile aminohydrolases (Ntn hydrolases)"/>
    <property type="match status" value="1"/>
</dbReference>
<dbReference type="GO" id="GO:0019774">
    <property type="term" value="C:proteasome core complex, beta-subunit complex"/>
    <property type="evidence" value="ECO:0007669"/>
    <property type="project" value="UniProtKB-UniRule"/>
</dbReference>
<evidence type="ECO:0000313" key="6">
    <source>
        <dbReference type="EMBL" id="CAF1451147.1"/>
    </source>
</evidence>
<protein>
    <recommendedName>
        <fullName evidence="4">Proteasome subunit beta</fullName>
    </recommendedName>
</protein>
<keyword evidence="7" id="KW-1185">Reference proteome</keyword>
<dbReference type="InterPro" id="IPR016295">
    <property type="entry name" value="Proteasome_beta4"/>
</dbReference>
<dbReference type="OrthoDB" id="7854943at2759"/>
<dbReference type="PANTHER" id="PTHR32194">
    <property type="entry name" value="METALLOPROTEASE TLDD"/>
    <property type="match status" value="1"/>
</dbReference>
<evidence type="ECO:0000313" key="7">
    <source>
        <dbReference type="Proteomes" id="UP000663832"/>
    </source>
</evidence>
<dbReference type="GO" id="GO:0005634">
    <property type="term" value="C:nucleus"/>
    <property type="evidence" value="ECO:0007669"/>
    <property type="project" value="UniProtKB-SubCell"/>
</dbReference>
<dbReference type="AlphaFoldDB" id="A0A813V6F5"/>
<organism evidence="5 8">
    <name type="scientific">Adineta steineri</name>
    <dbReference type="NCBI Taxonomy" id="433720"/>
    <lineage>
        <taxon>Eukaryota</taxon>
        <taxon>Metazoa</taxon>
        <taxon>Spiralia</taxon>
        <taxon>Gnathifera</taxon>
        <taxon>Rotifera</taxon>
        <taxon>Eurotatoria</taxon>
        <taxon>Bdelloidea</taxon>
        <taxon>Adinetida</taxon>
        <taxon>Adinetidae</taxon>
        <taxon>Adineta</taxon>
    </lineage>
</organism>
<dbReference type="PROSITE" id="PS00854">
    <property type="entry name" value="PROTEASOME_BETA_1"/>
    <property type="match status" value="1"/>
</dbReference>
<evidence type="ECO:0000256" key="4">
    <source>
        <dbReference type="PIRNR" id="PIRNR001213"/>
    </source>
</evidence>
<sequence length="264" mass="29854">MLGGFNPYQPCWDTINDKDDFNINSSAKTHIINPLETEAERSIRTRTVTPVVTGSSVAAFTFKDGVILAADILGSYGSLAKYRNHPRIHQVNDKTVLAVSGDLSDADYIKEAIDTKVDEDLVQEDGGEMTPLALYSWCTRLMYHRRTKFNPLLTSIIVAGMENKEPFLGRINDKGSAYKEFLIMTGIGNHLAQGWIRTILENSNKLNKDQAEQLMDRIIKQLFYRDCRAFARYRVCIVTNDGVEFKAKEVQPDWSLAPLLRNTE</sequence>
<accession>A0A813V6F5</accession>
<dbReference type="GO" id="GO:0005737">
    <property type="term" value="C:cytoplasm"/>
    <property type="evidence" value="ECO:0007669"/>
    <property type="project" value="UniProtKB-SubCell"/>
</dbReference>
<dbReference type="PANTHER" id="PTHR32194:SF6">
    <property type="entry name" value="PROTEASOME SUBUNIT BETA"/>
    <property type="match status" value="1"/>
</dbReference>
<comment type="function">
    <text evidence="4">Non-catalytic component of the proteasome.</text>
</comment>
<comment type="caution">
    <text evidence="5">The sequence shown here is derived from an EMBL/GenBank/DDBJ whole genome shotgun (WGS) entry which is preliminary data.</text>
</comment>
<dbReference type="PIRSF" id="PIRSF001213">
    <property type="entry name" value="Psome_endopept_beta"/>
    <property type="match status" value="1"/>
</dbReference>
<dbReference type="Proteomes" id="UP000663877">
    <property type="component" value="Unassembled WGS sequence"/>
</dbReference>
<reference evidence="5" key="1">
    <citation type="submission" date="2021-02" db="EMBL/GenBank/DDBJ databases">
        <authorList>
            <person name="Nowell W R."/>
        </authorList>
    </citation>
    <scope>NUCLEOTIDE SEQUENCE</scope>
</reference>
<evidence type="ECO:0000313" key="8">
    <source>
        <dbReference type="Proteomes" id="UP000663877"/>
    </source>
</evidence>
<dbReference type="Pfam" id="PF00227">
    <property type="entry name" value="Proteasome"/>
    <property type="match status" value="1"/>
</dbReference>
<dbReference type="EMBL" id="CAJNOI010000020">
    <property type="protein sequence ID" value="CAF0833589.1"/>
    <property type="molecule type" value="Genomic_DNA"/>
</dbReference>
<gene>
    <name evidence="5" type="ORF">BJG266_LOCUS6923</name>
    <name evidence="6" type="ORF">QVE165_LOCUS40297</name>
</gene>
<dbReference type="InterPro" id="IPR001353">
    <property type="entry name" value="Proteasome_sua/b"/>
</dbReference>
<keyword evidence="3 4" id="KW-0539">Nucleus</keyword>
<dbReference type="EMBL" id="CAJNOM010000461">
    <property type="protein sequence ID" value="CAF1451147.1"/>
    <property type="molecule type" value="Genomic_DNA"/>
</dbReference>
<dbReference type="InterPro" id="IPR016050">
    <property type="entry name" value="Proteasome_bsu_CS"/>
</dbReference>